<dbReference type="EMBL" id="SOPW01000007">
    <property type="protein sequence ID" value="TFB21837.1"/>
    <property type="molecule type" value="Genomic_DNA"/>
</dbReference>
<sequence>MEVQTERLRIVPCTRDFLSSRSDHYKIRPHIKSYLDNLDYDPDLVGWGVWIVITKTNDNMIGDIGFKGKPVDFQVEIGGGILPHSQGFGYATESIKGLINWAFSSEQVTTIKAECHASNKPSIRIMEKIDMVKVKEKNRFINWELTRL</sequence>
<organism evidence="2 3">
    <name type="scientific">Filobacillus milosensis</name>
    <dbReference type="NCBI Taxonomy" id="94137"/>
    <lineage>
        <taxon>Bacteria</taxon>
        <taxon>Bacillati</taxon>
        <taxon>Bacillota</taxon>
        <taxon>Bacilli</taxon>
        <taxon>Bacillales</taxon>
        <taxon>Bacillaceae</taxon>
        <taxon>Filobacillus</taxon>
    </lineage>
</organism>
<accession>A0A4Y8IST8</accession>
<dbReference type="InterPro" id="IPR051531">
    <property type="entry name" value="N-acetyltransferase"/>
</dbReference>
<evidence type="ECO:0000259" key="1">
    <source>
        <dbReference type="PROSITE" id="PS51186"/>
    </source>
</evidence>
<dbReference type="Pfam" id="PF13302">
    <property type="entry name" value="Acetyltransf_3"/>
    <property type="match status" value="1"/>
</dbReference>
<feature type="domain" description="N-acetyltransferase" evidence="1">
    <location>
        <begin position="8"/>
        <end position="148"/>
    </location>
</feature>
<evidence type="ECO:0000313" key="3">
    <source>
        <dbReference type="Proteomes" id="UP000297975"/>
    </source>
</evidence>
<dbReference type="Proteomes" id="UP000297975">
    <property type="component" value="Unassembled WGS sequence"/>
</dbReference>
<proteinExistence type="predicted"/>
<dbReference type="Gene3D" id="3.40.630.30">
    <property type="match status" value="1"/>
</dbReference>
<dbReference type="SUPFAM" id="SSF55729">
    <property type="entry name" value="Acyl-CoA N-acyltransferases (Nat)"/>
    <property type="match status" value="1"/>
</dbReference>
<keyword evidence="3" id="KW-1185">Reference proteome</keyword>
<name>A0A4Y8IST8_9BACI</name>
<reference evidence="2 3" key="1">
    <citation type="submission" date="2019-03" db="EMBL/GenBank/DDBJ databases">
        <authorList>
            <person name="He R.-H."/>
        </authorList>
    </citation>
    <scope>NUCLEOTIDE SEQUENCE [LARGE SCALE GENOMIC DNA]</scope>
    <source>
        <strain evidence="3">SH 714</strain>
    </source>
</reference>
<dbReference type="PROSITE" id="PS51186">
    <property type="entry name" value="GNAT"/>
    <property type="match status" value="1"/>
</dbReference>
<comment type="caution">
    <text evidence="2">The sequence shown here is derived from an EMBL/GenBank/DDBJ whole genome shotgun (WGS) entry which is preliminary data.</text>
</comment>
<dbReference type="InterPro" id="IPR000182">
    <property type="entry name" value="GNAT_dom"/>
</dbReference>
<dbReference type="AlphaFoldDB" id="A0A4Y8IST8"/>
<protein>
    <submittedName>
        <fullName evidence="2">N-acetyltransferase</fullName>
    </submittedName>
</protein>
<dbReference type="PANTHER" id="PTHR43792">
    <property type="entry name" value="GNAT FAMILY, PUTATIVE (AFU_ORTHOLOGUE AFUA_3G00765)-RELATED-RELATED"/>
    <property type="match status" value="1"/>
</dbReference>
<dbReference type="InterPro" id="IPR016181">
    <property type="entry name" value="Acyl_CoA_acyltransferase"/>
</dbReference>
<dbReference type="GO" id="GO:0016747">
    <property type="term" value="F:acyltransferase activity, transferring groups other than amino-acyl groups"/>
    <property type="evidence" value="ECO:0007669"/>
    <property type="project" value="InterPro"/>
</dbReference>
<gene>
    <name evidence="2" type="ORF">E3U55_07680</name>
</gene>
<keyword evidence="2" id="KW-0808">Transferase</keyword>
<dbReference type="OrthoDB" id="452315at2"/>
<evidence type="ECO:0000313" key="2">
    <source>
        <dbReference type="EMBL" id="TFB21837.1"/>
    </source>
</evidence>
<dbReference type="PANTHER" id="PTHR43792:SF13">
    <property type="entry name" value="ACETYLTRANSFERASE"/>
    <property type="match status" value="1"/>
</dbReference>